<evidence type="ECO:0000313" key="1">
    <source>
        <dbReference type="EMBL" id="GAH44974.1"/>
    </source>
</evidence>
<comment type="caution">
    <text evidence="1">The sequence shown here is derived from an EMBL/GenBank/DDBJ whole genome shotgun (WGS) entry which is preliminary data.</text>
</comment>
<dbReference type="InterPro" id="IPR029044">
    <property type="entry name" value="Nucleotide-diphossugar_trans"/>
</dbReference>
<proteinExistence type="predicted"/>
<gene>
    <name evidence="1" type="ORF">S03H2_14609</name>
</gene>
<protein>
    <submittedName>
        <fullName evidence="1">Uncharacterized protein</fullName>
    </submittedName>
</protein>
<organism evidence="1">
    <name type="scientific">marine sediment metagenome</name>
    <dbReference type="NCBI Taxonomy" id="412755"/>
    <lineage>
        <taxon>unclassified sequences</taxon>
        <taxon>metagenomes</taxon>
        <taxon>ecological metagenomes</taxon>
    </lineage>
</organism>
<dbReference type="EMBL" id="BARU01007417">
    <property type="protein sequence ID" value="GAH44974.1"/>
    <property type="molecule type" value="Genomic_DNA"/>
</dbReference>
<dbReference type="SUPFAM" id="SSF53448">
    <property type="entry name" value="Nucleotide-diphospho-sugar transferases"/>
    <property type="match status" value="1"/>
</dbReference>
<dbReference type="Gene3D" id="3.90.550.10">
    <property type="entry name" value="Spore Coat Polysaccharide Biosynthesis Protein SpsA, Chain A"/>
    <property type="match status" value="1"/>
</dbReference>
<feature type="non-terminal residue" evidence="1">
    <location>
        <position position="295"/>
    </location>
</feature>
<dbReference type="AlphaFoldDB" id="X1GTR3"/>
<reference evidence="1" key="1">
    <citation type="journal article" date="2014" name="Front. Microbiol.">
        <title>High frequency of phylogenetically diverse reductive dehalogenase-homologous genes in deep subseafloor sedimentary metagenomes.</title>
        <authorList>
            <person name="Kawai M."/>
            <person name="Futagami T."/>
            <person name="Toyoda A."/>
            <person name="Takaki Y."/>
            <person name="Nishi S."/>
            <person name="Hori S."/>
            <person name="Arai W."/>
            <person name="Tsubouchi T."/>
            <person name="Morono Y."/>
            <person name="Uchiyama I."/>
            <person name="Ito T."/>
            <person name="Fujiyama A."/>
            <person name="Inagaki F."/>
            <person name="Takami H."/>
        </authorList>
    </citation>
    <scope>NUCLEOTIDE SEQUENCE</scope>
    <source>
        <strain evidence="1">Expedition CK06-06</strain>
    </source>
</reference>
<name>X1GTR3_9ZZZZ</name>
<accession>X1GTR3</accession>
<sequence>MIYTCIPYAPKEHDKDLAWAYNKFMEVLPNDDDWGCFIDHDAMFTTYNWYHQLDEIIKNHPQYSLFTAVTNREYATWQIPDGVDVNNNDVVYHRGIGTRLSEQNYGKVRDVTECSDLPKPPQAPPQETSPLCGIMILYKKSVWKNIPFRKYYKHDTIFGIDNLIHLDLKKAGHRVGLAIGVYLYHWHRAGQVTLPGDSSKEKGDGLEIPSGLEWIKDAHFEIKDKVDMDVKAARFKINQCNGGNFVIIGSPLPPERDIDLLTCLWIEYQKRKDNMMALYEPTRFASLGRNNIIHK</sequence>